<dbReference type="AlphaFoldDB" id="A0A813EGD1"/>
<reference evidence="2" key="1">
    <citation type="submission" date="2021-02" db="EMBL/GenBank/DDBJ databases">
        <authorList>
            <person name="Dougan E. K."/>
            <person name="Rhodes N."/>
            <person name="Thang M."/>
            <person name="Chan C."/>
        </authorList>
    </citation>
    <scope>NUCLEOTIDE SEQUENCE</scope>
</reference>
<organism evidence="2 3">
    <name type="scientific">Polarella glacialis</name>
    <name type="common">Dinoflagellate</name>
    <dbReference type="NCBI Taxonomy" id="89957"/>
    <lineage>
        <taxon>Eukaryota</taxon>
        <taxon>Sar</taxon>
        <taxon>Alveolata</taxon>
        <taxon>Dinophyceae</taxon>
        <taxon>Suessiales</taxon>
        <taxon>Suessiaceae</taxon>
        <taxon>Polarella</taxon>
    </lineage>
</organism>
<feature type="compositionally biased region" description="Polar residues" evidence="1">
    <location>
        <begin position="154"/>
        <end position="165"/>
    </location>
</feature>
<gene>
    <name evidence="2" type="ORF">PGLA1383_LOCUS19498</name>
</gene>
<sequence>MGTQEHGKDCDGYSRILCNAPAAFLGPCGTSRAARRRMRRQRLQVKSKITMSRSQLLLMKVDSWMGAPVLSYGDNESCKHNYFYHCAAPVQELLIHDGYPNNDFDESVLPSLPANTRFIVVEVDARKPDTCEAAIQTYQEEEMHRRSMPGDTPGPTSNTLDNLTDGSDAGKHYEKGPPQECDTGSDPGFDAGGSSLHPSEAELAAYEAEDSSDEYVCEIDHDGEAIRTLAHPEFSGATGPPECGFAMGDTVVIHGLNAAKSLNGRVGRIFAFFCDSQRFAVRIAEACRHNPRLVMLTAEAKLLKTSNLEWSEPTCFNDSEYIPAPWRVRRTWCQAPVRKGPLLGNVTWVDRAYLRGEQHARDLRNSQMYTIRYENGDFEWVDRPSLLSLSGNELAVT</sequence>
<accession>A0A813EGD1</accession>
<dbReference type="EMBL" id="CAJNNV010012914">
    <property type="protein sequence ID" value="CAE8601202.1"/>
    <property type="molecule type" value="Genomic_DNA"/>
</dbReference>
<comment type="caution">
    <text evidence="2">The sequence shown here is derived from an EMBL/GenBank/DDBJ whole genome shotgun (WGS) entry which is preliminary data.</text>
</comment>
<feature type="compositionally biased region" description="Basic and acidic residues" evidence="1">
    <location>
        <begin position="168"/>
        <end position="177"/>
    </location>
</feature>
<evidence type="ECO:0000313" key="3">
    <source>
        <dbReference type="Proteomes" id="UP000654075"/>
    </source>
</evidence>
<evidence type="ECO:0000256" key="1">
    <source>
        <dbReference type="SAM" id="MobiDB-lite"/>
    </source>
</evidence>
<name>A0A813EGD1_POLGL</name>
<evidence type="ECO:0000313" key="2">
    <source>
        <dbReference type="EMBL" id="CAE8601202.1"/>
    </source>
</evidence>
<protein>
    <submittedName>
        <fullName evidence="2">Uncharacterized protein</fullName>
    </submittedName>
</protein>
<feature type="region of interest" description="Disordered" evidence="1">
    <location>
        <begin position="139"/>
        <end position="197"/>
    </location>
</feature>
<proteinExistence type="predicted"/>
<dbReference type="Proteomes" id="UP000654075">
    <property type="component" value="Unassembled WGS sequence"/>
</dbReference>
<keyword evidence="3" id="KW-1185">Reference proteome</keyword>